<protein>
    <submittedName>
        <fullName evidence="3">Uncharacterized protein DUF3298</fullName>
    </submittedName>
</protein>
<evidence type="ECO:0000259" key="2">
    <source>
        <dbReference type="Pfam" id="PF13739"/>
    </source>
</evidence>
<proteinExistence type="predicted"/>
<dbReference type="Gene3D" id="3.30.565.40">
    <property type="entry name" value="Fervidobacterium nodosum Rt17-B1 like"/>
    <property type="match status" value="1"/>
</dbReference>
<comment type="caution">
    <text evidence="3">The sequence shown here is derived from an EMBL/GenBank/DDBJ whole genome shotgun (WGS) entry which is preliminary data.</text>
</comment>
<evidence type="ECO:0000259" key="1">
    <source>
        <dbReference type="Pfam" id="PF11738"/>
    </source>
</evidence>
<feature type="domain" description="Deacetylase PdaC" evidence="2">
    <location>
        <begin position="48"/>
        <end position="144"/>
    </location>
</feature>
<dbReference type="Pfam" id="PF13739">
    <property type="entry name" value="PdaC"/>
    <property type="match status" value="1"/>
</dbReference>
<evidence type="ECO:0000313" key="3">
    <source>
        <dbReference type="EMBL" id="RED46544.1"/>
    </source>
</evidence>
<dbReference type="InterPro" id="IPR037126">
    <property type="entry name" value="PdaC/RsiV-like_sf"/>
</dbReference>
<dbReference type="Gene3D" id="3.90.640.20">
    <property type="entry name" value="Heat-shock cognate protein, ATPase"/>
    <property type="match status" value="1"/>
</dbReference>
<dbReference type="Proteomes" id="UP000256980">
    <property type="component" value="Unassembled WGS sequence"/>
</dbReference>
<sequence>MSDNLTSTILKRIISFFAFLIVLASCNSEFKPAIFETVDVDVAYEAQISATYSKAKGTSTLSKTINSNVENTIIEALSSAENTNELKDVLKAFNTEYLNFKNEFSEESEPVWELQIETELTYQSEEVITIAISTYEFKGGAHGSDQIQFLNLDAKTGKVLNQDAIIKDIESFKTLAENHFIKSLETKEDNLKIEDFFFGEPFHLPENIGFSEDGLVLLYNVYEVASYDQGYTEFVIPFSECESYLKVH</sequence>
<keyword evidence="4" id="KW-1185">Reference proteome</keyword>
<dbReference type="AlphaFoldDB" id="A0A3D9HAN6"/>
<organism evidence="3 4">
    <name type="scientific">Winogradskyella eximia</name>
    <dbReference type="NCBI Taxonomy" id="262006"/>
    <lineage>
        <taxon>Bacteria</taxon>
        <taxon>Pseudomonadati</taxon>
        <taxon>Bacteroidota</taxon>
        <taxon>Flavobacteriia</taxon>
        <taxon>Flavobacteriales</taxon>
        <taxon>Flavobacteriaceae</taxon>
        <taxon>Winogradskyella</taxon>
    </lineage>
</organism>
<dbReference type="Pfam" id="PF11738">
    <property type="entry name" value="DUF3298"/>
    <property type="match status" value="1"/>
</dbReference>
<dbReference type="InterPro" id="IPR021729">
    <property type="entry name" value="DUF3298"/>
</dbReference>
<feature type="domain" description="DUF3298" evidence="1">
    <location>
        <begin position="171"/>
        <end position="239"/>
    </location>
</feature>
<reference evidence="3 4" key="1">
    <citation type="submission" date="2018-07" db="EMBL/GenBank/DDBJ databases">
        <title>Genomic Encyclopedia of Type Strains, Phase III (KMG-III): the genomes of soil and plant-associated and newly described type strains.</title>
        <authorList>
            <person name="Whitman W."/>
        </authorList>
    </citation>
    <scope>NUCLEOTIDE SEQUENCE [LARGE SCALE GENOMIC DNA]</scope>
    <source>
        <strain evidence="3 4">CECT 7946</strain>
    </source>
</reference>
<accession>A0A3D9HAN6</accession>
<dbReference type="EMBL" id="QRDV01000001">
    <property type="protein sequence ID" value="RED46544.1"/>
    <property type="molecule type" value="Genomic_DNA"/>
</dbReference>
<dbReference type="InterPro" id="IPR025303">
    <property type="entry name" value="PdaC"/>
</dbReference>
<gene>
    <name evidence="3" type="ORF">DFQ10_101315</name>
</gene>
<name>A0A3D9HAN6_9FLAO</name>
<evidence type="ECO:0000313" key="4">
    <source>
        <dbReference type="Proteomes" id="UP000256980"/>
    </source>
</evidence>